<dbReference type="EMBL" id="CP045997">
    <property type="protein sequence ID" value="QHV96153.1"/>
    <property type="molecule type" value="Genomic_DNA"/>
</dbReference>
<dbReference type="Proteomes" id="UP000464577">
    <property type="component" value="Chromosome"/>
</dbReference>
<evidence type="ECO:0000313" key="3">
    <source>
        <dbReference type="Proteomes" id="UP000464577"/>
    </source>
</evidence>
<keyword evidence="1" id="KW-0472">Membrane</keyword>
<keyword evidence="1" id="KW-1133">Transmembrane helix</keyword>
<evidence type="ECO:0000313" key="2">
    <source>
        <dbReference type="EMBL" id="QHV96153.1"/>
    </source>
</evidence>
<keyword evidence="1" id="KW-0812">Transmembrane</keyword>
<accession>A0A6P1VST7</accession>
<dbReference type="PROSITE" id="PS51257">
    <property type="entry name" value="PROKAR_LIPOPROTEIN"/>
    <property type="match status" value="1"/>
</dbReference>
<proteinExistence type="predicted"/>
<dbReference type="RefSeq" id="WP_162386562.1">
    <property type="nucleotide sequence ID" value="NZ_CP045997.1"/>
</dbReference>
<name>A0A6P1VST7_9BACT</name>
<dbReference type="KEGG" id="senf:GJR95_14545"/>
<reference evidence="2 3" key="1">
    <citation type="submission" date="2019-11" db="EMBL/GenBank/DDBJ databases">
        <title>Spirosoma endbachense sp. nov., isolated from a natural salt meadow.</title>
        <authorList>
            <person name="Rojas J."/>
            <person name="Ambika Manirajan B."/>
            <person name="Ratering S."/>
            <person name="Suarez C."/>
            <person name="Geissler-Plaum R."/>
            <person name="Schnell S."/>
        </authorList>
    </citation>
    <scope>NUCLEOTIDE SEQUENCE [LARGE SCALE GENOMIC DNA]</scope>
    <source>
        <strain evidence="2 3">I-24</strain>
    </source>
</reference>
<dbReference type="AlphaFoldDB" id="A0A6P1VST7"/>
<keyword evidence="3" id="KW-1185">Reference proteome</keyword>
<evidence type="ECO:0000256" key="1">
    <source>
        <dbReference type="SAM" id="Phobius"/>
    </source>
</evidence>
<organism evidence="2 3">
    <name type="scientific">Spirosoma endbachense</name>
    <dbReference type="NCBI Taxonomy" id="2666025"/>
    <lineage>
        <taxon>Bacteria</taxon>
        <taxon>Pseudomonadati</taxon>
        <taxon>Bacteroidota</taxon>
        <taxon>Cytophagia</taxon>
        <taxon>Cytophagales</taxon>
        <taxon>Cytophagaceae</taxon>
        <taxon>Spirosoma</taxon>
    </lineage>
</organism>
<feature type="transmembrane region" description="Helical" evidence="1">
    <location>
        <begin position="206"/>
        <end position="226"/>
    </location>
</feature>
<gene>
    <name evidence="2" type="ORF">GJR95_14545</name>
</gene>
<protein>
    <recommendedName>
        <fullName evidence="4">DUF5683 domain-containing protein</fullName>
    </recommendedName>
</protein>
<sequence length="259" mass="28274">MIKPVYCSIGLVYLLIACLAHRHVYGQSLGNKAASVSDIRVTLDSERVKVVYDVAGITSHDSVYLQVESRTRGLLNASTVTGDVGKAVLPGKNKVIYWDYRLDGLTIDDAIRATVLVKQPPKLAQQKAIGGGPANALISVLAPGVGTIFVQPNRKIGLRPLITGAYAGLLVYGFSQNSRSKKQYDLYASQLNESDYTEANRLHHNYLVATRLALALLITDVAYTFLKGRKNVRQKQGTGQRVVFNYIGNSPTIGVQVHF</sequence>
<evidence type="ECO:0008006" key="4">
    <source>
        <dbReference type="Google" id="ProtNLM"/>
    </source>
</evidence>